<accession>A0A502GFL0</accession>
<dbReference type="InterPro" id="IPR001959">
    <property type="entry name" value="Transposase"/>
</dbReference>
<dbReference type="Pfam" id="PF01385">
    <property type="entry name" value="OrfB_IS605"/>
    <property type="match status" value="1"/>
</dbReference>
<organism evidence="10 11">
    <name type="scientific">Ewingella americana</name>
    <dbReference type="NCBI Taxonomy" id="41202"/>
    <lineage>
        <taxon>Bacteria</taxon>
        <taxon>Pseudomonadati</taxon>
        <taxon>Pseudomonadota</taxon>
        <taxon>Gammaproteobacteria</taxon>
        <taxon>Enterobacterales</taxon>
        <taxon>Yersiniaceae</taxon>
        <taxon>Ewingella</taxon>
    </lineage>
</organism>
<dbReference type="Pfam" id="PF07282">
    <property type="entry name" value="Cas12f1-like_TNB"/>
    <property type="match status" value="1"/>
</dbReference>
<evidence type="ECO:0000313" key="11">
    <source>
        <dbReference type="Proteomes" id="UP000317663"/>
    </source>
</evidence>
<evidence type="ECO:0000259" key="8">
    <source>
        <dbReference type="Pfam" id="PF07282"/>
    </source>
</evidence>
<evidence type="ECO:0000256" key="6">
    <source>
        <dbReference type="ARBA" id="ARBA00023172"/>
    </source>
</evidence>
<dbReference type="InterPro" id="IPR021027">
    <property type="entry name" value="Transposase_put_HTH"/>
</dbReference>
<comment type="caution">
    <text evidence="10">The sequence shown here is derived from an EMBL/GenBank/DDBJ whole genome shotgun (WGS) entry which is preliminary data.</text>
</comment>
<comment type="similarity">
    <text evidence="1">In the C-terminal section; belongs to the transposase 35 family.</text>
</comment>
<dbReference type="AlphaFoldDB" id="A0A502GFL0"/>
<protein>
    <submittedName>
        <fullName evidence="10">Transposase</fullName>
    </submittedName>
</protein>
<feature type="domain" description="Probable transposase IS891/IS1136/IS1341" evidence="7">
    <location>
        <begin position="171"/>
        <end position="284"/>
    </location>
</feature>
<dbReference type="GO" id="GO:0032196">
    <property type="term" value="P:transposition"/>
    <property type="evidence" value="ECO:0007669"/>
    <property type="project" value="UniProtKB-KW"/>
</dbReference>
<dbReference type="Proteomes" id="UP000317663">
    <property type="component" value="Unassembled WGS sequence"/>
</dbReference>
<evidence type="ECO:0000256" key="1">
    <source>
        <dbReference type="ARBA" id="ARBA00008761"/>
    </source>
</evidence>
<sequence length="405" mass="46353">MIRAFEYRLFPTDIQRETLLQNAGNARFIYNHFLAELRDTGEFLNSYALSKKLTQLKKENGFEFLKLSESSSLQHVAGNLGNAITRFFNKVSKFPVFKKKQVRDSFTISNLNNNCKIWNPASEGCKGKHQIKLAKLGWFRYKSHRPIPENSNIKRITLRLKSDGHWYCSIVTDTGIIPEVVNPKSSVGVDLGLKDFLTLSSGEKISSPKHYHLAQSRLKYLQRSMSRKAKGSNNWNKARRKVAKLHFKIAAQRKDFLNKLSFAIATKYDLVTLETLNVAGLSRNRRLSKSIMTSGWSTFKNMLEYKLADQGKWWCYASPFFASSKIHASSGYKNTELTLAIRYWQCPETGIQVDRDINAAINLDQLGQHWYLTDHLLDSNAYQNAIKSKTLLSLNLPKPESERAA</sequence>
<proteinExistence type="inferred from homology"/>
<keyword evidence="3" id="KW-0479">Metal-binding</keyword>
<dbReference type="GO" id="GO:0003677">
    <property type="term" value="F:DNA binding"/>
    <property type="evidence" value="ECO:0007669"/>
    <property type="project" value="UniProtKB-KW"/>
</dbReference>
<dbReference type="GO" id="GO:0046872">
    <property type="term" value="F:metal ion binding"/>
    <property type="evidence" value="ECO:0007669"/>
    <property type="project" value="UniProtKB-KW"/>
</dbReference>
<keyword evidence="5" id="KW-0238">DNA-binding</keyword>
<feature type="domain" description="Transposase putative helix-turn-helix" evidence="9">
    <location>
        <begin position="1"/>
        <end position="39"/>
    </location>
</feature>
<dbReference type="InterPro" id="IPR010095">
    <property type="entry name" value="Cas12f1-like_TNB"/>
</dbReference>
<evidence type="ECO:0000259" key="9">
    <source>
        <dbReference type="Pfam" id="PF12323"/>
    </source>
</evidence>
<evidence type="ECO:0000256" key="4">
    <source>
        <dbReference type="ARBA" id="ARBA00022833"/>
    </source>
</evidence>
<dbReference type="OrthoDB" id="5915636at2"/>
<dbReference type="Pfam" id="PF12323">
    <property type="entry name" value="HTH_OrfB_IS605"/>
    <property type="match status" value="1"/>
</dbReference>
<dbReference type="NCBIfam" id="NF040570">
    <property type="entry name" value="guided_TnpB"/>
    <property type="match status" value="1"/>
</dbReference>
<evidence type="ECO:0000256" key="5">
    <source>
        <dbReference type="ARBA" id="ARBA00023125"/>
    </source>
</evidence>
<dbReference type="RefSeq" id="WP_140473807.1">
    <property type="nucleotide sequence ID" value="NZ_RCZD01000008.1"/>
</dbReference>
<evidence type="ECO:0000256" key="2">
    <source>
        <dbReference type="ARBA" id="ARBA00022578"/>
    </source>
</evidence>
<name>A0A502GFL0_9GAMM</name>
<dbReference type="EMBL" id="RCZD01000008">
    <property type="protein sequence ID" value="TPG60080.1"/>
    <property type="molecule type" value="Genomic_DNA"/>
</dbReference>
<reference evidence="10 11" key="1">
    <citation type="journal article" date="2019" name="Environ. Microbiol.">
        <title>Species interactions and distinct microbial communities in high Arctic permafrost affected cryosols are associated with the CH4 and CO2 gas fluxes.</title>
        <authorList>
            <person name="Altshuler I."/>
            <person name="Hamel J."/>
            <person name="Turney S."/>
            <person name="Magnuson E."/>
            <person name="Levesque R."/>
            <person name="Greer C."/>
            <person name="Whyte L.G."/>
        </authorList>
    </citation>
    <scope>NUCLEOTIDE SEQUENCE [LARGE SCALE GENOMIC DNA]</scope>
    <source>
        <strain evidence="10 11">E4</strain>
    </source>
</reference>
<keyword evidence="2" id="KW-0815">Transposition</keyword>
<gene>
    <name evidence="10" type="ORF">EAH77_16055</name>
</gene>
<evidence type="ECO:0000259" key="7">
    <source>
        <dbReference type="Pfam" id="PF01385"/>
    </source>
</evidence>
<evidence type="ECO:0000313" key="10">
    <source>
        <dbReference type="EMBL" id="TPG60080.1"/>
    </source>
</evidence>
<evidence type="ECO:0000256" key="3">
    <source>
        <dbReference type="ARBA" id="ARBA00022723"/>
    </source>
</evidence>
<keyword evidence="4" id="KW-0862">Zinc</keyword>
<keyword evidence="11" id="KW-1185">Reference proteome</keyword>
<dbReference type="GO" id="GO:0006310">
    <property type="term" value="P:DNA recombination"/>
    <property type="evidence" value="ECO:0007669"/>
    <property type="project" value="UniProtKB-KW"/>
</dbReference>
<feature type="domain" description="Cas12f1-like TNB" evidence="8">
    <location>
        <begin position="296"/>
        <end position="363"/>
    </location>
</feature>
<keyword evidence="6" id="KW-0233">DNA recombination</keyword>